<feature type="transmembrane region" description="Helical" evidence="5">
    <location>
        <begin position="594"/>
        <end position="616"/>
    </location>
</feature>
<dbReference type="InterPro" id="IPR002810">
    <property type="entry name" value="NfeD-like_C"/>
</dbReference>
<evidence type="ECO:0000259" key="7">
    <source>
        <dbReference type="Pfam" id="PF24961"/>
    </source>
</evidence>
<dbReference type="InterPro" id="IPR052165">
    <property type="entry name" value="Membrane_assoc_protease"/>
</dbReference>
<keyword evidence="2 5" id="KW-0812">Transmembrane</keyword>
<evidence type="ECO:0000256" key="1">
    <source>
        <dbReference type="ARBA" id="ARBA00004141"/>
    </source>
</evidence>
<dbReference type="Pfam" id="PF24961">
    <property type="entry name" value="NfeD_membrane"/>
    <property type="match status" value="1"/>
</dbReference>
<dbReference type="SUPFAM" id="SSF52096">
    <property type="entry name" value="ClpP/crotonase"/>
    <property type="match status" value="1"/>
</dbReference>
<dbReference type="GO" id="GO:0005886">
    <property type="term" value="C:plasma membrane"/>
    <property type="evidence" value="ECO:0007669"/>
    <property type="project" value="TreeGrafter"/>
</dbReference>
<keyword evidence="3 5" id="KW-1133">Transmembrane helix</keyword>
<dbReference type="InterPro" id="IPR012340">
    <property type="entry name" value="NA-bd_OB-fold"/>
</dbReference>
<keyword evidence="9" id="KW-1185">Reference proteome</keyword>
<reference evidence="8 9" key="1">
    <citation type="submission" date="2019-02" db="EMBL/GenBank/DDBJ databases">
        <title>Deep-cultivation of Planctomycetes and their phenomic and genomic characterization uncovers novel biology.</title>
        <authorList>
            <person name="Wiegand S."/>
            <person name="Jogler M."/>
            <person name="Boedeker C."/>
            <person name="Pinto D."/>
            <person name="Vollmers J."/>
            <person name="Rivas-Marin E."/>
            <person name="Kohn T."/>
            <person name="Peeters S.H."/>
            <person name="Heuer A."/>
            <person name="Rast P."/>
            <person name="Oberbeckmann S."/>
            <person name="Bunk B."/>
            <person name="Jeske O."/>
            <person name="Meyerdierks A."/>
            <person name="Storesund J.E."/>
            <person name="Kallscheuer N."/>
            <person name="Luecker S."/>
            <person name="Lage O.M."/>
            <person name="Pohl T."/>
            <person name="Merkel B.J."/>
            <person name="Hornburger P."/>
            <person name="Mueller R.-W."/>
            <person name="Bruemmer F."/>
            <person name="Labrenz M."/>
            <person name="Spormann A.M."/>
            <person name="Op Den Camp H."/>
            <person name="Overmann J."/>
            <person name="Amann R."/>
            <person name="Jetten M.S.M."/>
            <person name="Mascher T."/>
            <person name="Medema M.H."/>
            <person name="Devos D.P."/>
            <person name="Kaster A.-K."/>
            <person name="Ovreas L."/>
            <person name="Rohde M."/>
            <person name="Galperin M.Y."/>
            <person name="Jogler C."/>
        </authorList>
    </citation>
    <scope>NUCLEOTIDE SEQUENCE [LARGE SCALE GENOMIC DNA]</scope>
    <source>
        <strain evidence="8 9">Poly51</strain>
    </source>
</reference>
<keyword evidence="4 5" id="KW-0472">Membrane</keyword>
<feature type="transmembrane region" description="Helical" evidence="5">
    <location>
        <begin position="542"/>
        <end position="562"/>
    </location>
</feature>
<feature type="transmembrane region" description="Helical" evidence="5">
    <location>
        <begin position="628"/>
        <end position="650"/>
    </location>
</feature>
<protein>
    <submittedName>
        <fullName evidence="8">Uncharacterized protein</fullName>
    </submittedName>
</protein>
<dbReference type="PANTHER" id="PTHR33507">
    <property type="entry name" value="INNER MEMBRANE PROTEIN YBBJ"/>
    <property type="match status" value="1"/>
</dbReference>
<name>A0A5C6EEU2_9BACT</name>
<dbReference type="Gene3D" id="2.40.50.140">
    <property type="entry name" value="Nucleic acid-binding proteins"/>
    <property type="match status" value="1"/>
</dbReference>
<evidence type="ECO:0000313" key="8">
    <source>
        <dbReference type="EMBL" id="TWU46241.1"/>
    </source>
</evidence>
<dbReference type="EMBL" id="SJPW01000008">
    <property type="protein sequence ID" value="TWU46241.1"/>
    <property type="molecule type" value="Genomic_DNA"/>
</dbReference>
<dbReference type="InterPro" id="IPR029045">
    <property type="entry name" value="ClpP/crotonase-like_dom_sf"/>
</dbReference>
<gene>
    <name evidence="8" type="ORF">Poly51_56370</name>
</gene>
<dbReference type="Pfam" id="PF01957">
    <property type="entry name" value="NfeD"/>
    <property type="match status" value="1"/>
</dbReference>
<dbReference type="Gene3D" id="3.90.226.10">
    <property type="entry name" value="2-enoyl-CoA Hydratase, Chain A, domain 1"/>
    <property type="match status" value="1"/>
</dbReference>
<sequence length="738" mass="78355">MLPAAKRMTMVPWNLSKSFCLTRIAFALIAVAFAIVNVRAADDLASDGVKTGQIIDIPDPMTGRDAEGLVDQLRRISEAAAPNTRVTVVLHFSAAENTGETMFEDALRLSRALSSDELRQVRVVALVNGEVSGHLTLPILASDLMLVGPDAVIANAARNESGDMETIALVYDKIARRRGLFPPAVVAALVDPETELALVSSVGGQQSFAAGDELEQLRSDGSLVGEDVYSAAGQPLRLDARQLRRARIAAGQVDSIEDAAEWLDLAELNAVGSTSLVGDASGVLLEITGSVAGGRARRWQSNLDSTLGKSSDVNTWLISIDSNGGNFDDSTTLAASFSNPQPPLRTVAGFIRGEARGDASLIALSCKPLWIKPDARLGGPGAATIVREDLDRYDELIEQIASSTKRPAALIRGLLVPELETYRYTHKKTGRVRYATDEDIIAGAASADDQEIERATWQRGERILLDDGLTSAEAVSLGLADGESESLEDVSRRLGLAETPMPVSDRGLVRLVERLGRNATLSFLLLFIGFAALSAEANAPGATVPAFIALVCFALFFWMKFLAGTAEWLELVALSVGLICIAIELFVVPGFGVFGIGGLALTVLGVVLMTQTFVIPQNVYQLNLFAKGVWLALGGAAGMVGGFILMRIMLPHVPLFRSLVMEASDTEALNESEKLGDYGHLMGRVGTATTPLRPSGKAKFGDEIVQVISDGTSCSTGDSVRVISVQATKVIVELGGDP</sequence>
<feature type="transmembrane region" description="Helical" evidence="5">
    <location>
        <begin position="568"/>
        <end position="587"/>
    </location>
</feature>
<dbReference type="PANTHER" id="PTHR33507:SF3">
    <property type="entry name" value="INNER MEMBRANE PROTEIN YBBJ"/>
    <property type="match status" value="1"/>
</dbReference>
<evidence type="ECO:0000256" key="2">
    <source>
        <dbReference type="ARBA" id="ARBA00022692"/>
    </source>
</evidence>
<organism evidence="8 9">
    <name type="scientific">Rubripirellula tenax</name>
    <dbReference type="NCBI Taxonomy" id="2528015"/>
    <lineage>
        <taxon>Bacteria</taxon>
        <taxon>Pseudomonadati</taxon>
        <taxon>Planctomycetota</taxon>
        <taxon>Planctomycetia</taxon>
        <taxon>Pirellulales</taxon>
        <taxon>Pirellulaceae</taxon>
        <taxon>Rubripirellula</taxon>
    </lineage>
</organism>
<comment type="subcellular location">
    <subcellularLocation>
        <location evidence="1">Membrane</location>
        <topology evidence="1">Multi-pass membrane protein</topology>
    </subcellularLocation>
</comment>
<dbReference type="AlphaFoldDB" id="A0A5C6EEU2"/>
<comment type="caution">
    <text evidence="8">The sequence shown here is derived from an EMBL/GenBank/DDBJ whole genome shotgun (WGS) entry which is preliminary data.</text>
</comment>
<evidence type="ECO:0000256" key="4">
    <source>
        <dbReference type="ARBA" id="ARBA00023136"/>
    </source>
</evidence>
<evidence type="ECO:0000259" key="6">
    <source>
        <dbReference type="Pfam" id="PF01957"/>
    </source>
</evidence>
<dbReference type="InterPro" id="IPR056739">
    <property type="entry name" value="NfeD_membrane"/>
</dbReference>
<evidence type="ECO:0000256" key="3">
    <source>
        <dbReference type="ARBA" id="ARBA00022989"/>
    </source>
</evidence>
<feature type="domain" description="NfeD-like C-terminal" evidence="6">
    <location>
        <begin position="681"/>
        <end position="733"/>
    </location>
</feature>
<dbReference type="Proteomes" id="UP000318288">
    <property type="component" value="Unassembled WGS sequence"/>
</dbReference>
<evidence type="ECO:0000256" key="5">
    <source>
        <dbReference type="SAM" id="Phobius"/>
    </source>
</evidence>
<proteinExistence type="predicted"/>
<feature type="domain" description="NfeD integral membrane" evidence="7">
    <location>
        <begin position="521"/>
        <end position="647"/>
    </location>
</feature>
<evidence type="ECO:0000313" key="9">
    <source>
        <dbReference type="Proteomes" id="UP000318288"/>
    </source>
</evidence>
<accession>A0A5C6EEU2</accession>